<dbReference type="Proteomes" id="UP000321570">
    <property type="component" value="Unassembled WGS sequence"/>
</dbReference>
<accession>A0A564YCR5</accession>
<organism evidence="1 2">
    <name type="scientific">Hymenolepis diminuta</name>
    <name type="common">Rat tapeworm</name>
    <dbReference type="NCBI Taxonomy" id="6216"/>
    <lineage>
        <taxon>Eukaryota</taxon>
        <taxon>Metazoa</taxon>
        <taxon>Spiralia</taxon>
        <taxon>Lophotrochozoa</taxon>
        <taxon>Platyhelminthes</taxon>
        <taxon>Cestoda</taxon>
        <taxon>Eucestoda</taxon>
        <taxon>Cyclophyllidea</taxon>
        <taxon>Hymenolepididae</taxon>
        <taxon>Hymenolepis</taxon>
    </lineage>
</organism>
<protein>
    <submittedName>
        <fullName evidence="1">Uncharacterized protein</fullName>
    </submittedName>
</protein>
<dbReference type="EMBL" id="CABIJS010000155">
    <property type="protein sequence ID" value="VUZ45062.1"/>
    <property type="molecule type" value="Genomic_DNA"/>
</dbReference>
<sequence length="50" mass="5688">LSCLYSNICKLLTFPRSQALHRQTSFALNWPVSHRSEKVSIPRTIVADTT</sequence>
<keyword evidence="2" id="KW-1185">Reference proteome</keyword>
<name>A0A564YCR5_HYMDI</name>
<reference evidence="1 2" key="1">
    <citation type="submission" date="2019-07" db="EMBL/GenBank/DDBJ databases">
        <authorList>
            <person name="Jastrzebski P J."/>
            <person name="Paukszto L."/>
            <person name="Jastrzebski P J."/>
        </authorList>
    </citation>
    <scope>NUCLEOTIDE SEQUENCE [LARGE SCALE GENOMIC DNA]</scope>
    <source>
        <strain evidence="1 2">WMS-il1</strain>
    </source>
</reference>
<feature type="non-terminal residue" evidence="1">
    <location>
        <position position="1"/>
    </location>
</feature>
<gene>
    <name evidence="1" type="ORF">WMSIL1_LOCUS5199</name>
</gene>
<evidence type="ECO:0000313" key="1">
    <source>
        <dbReference type="EMBL" id="VUZ45062.1"/>
    </source>
</evidence>
<proteinExistence type="predicted"/>
<evidence type="ECO:0000313" key="2">
    <source>
        <dbReference type="Proteomes" id="UP000321570"/>
    </source>
</evidence>
<dbReference type="AlphaFoldDB" id="A0A564YCR5"/>